<evidence type="ECO:0000313" key="9">
    <source>
        <dbReference type="EMBL" id="KMZ60558.1"/>
    </source>
</evidence>
<dbReference type="Pfam" id="PF00564">
    <property type="entry name" value="PB1"/>
    <property type="match status" value="1"/>
</dbReference>
<organism evidence="9 10">
    <name type="scientific">Zostera marina</name>
    <name type="common">Eelgrass</name>
    <dbReference type="NCBI Taxonomy" id="29655"/>
    <lineage>
        <taxon>Eukaryota</taxon>
        <taxon>Viridiplantae</taxon>
        <taxon>Streptophyta</taxon>
        <taxon>Embryophyta</taxon>
        <taxon>Tracheophyta</taxon>
        <taxon>Spermatophyta</taxon>
        <taxon>Magnoliopsida</taxon>
        <taxon>Liliopsida</taxon>
        <taxon>Zosteraceae</taxon>
        <taxon>Zostera</taxon>
    </lineage>
</organism>
<reference evidence="10" key="1">
    <citation type="journal article" date="2016" name="Nature">
        <title>The genome of the seagrass Zostera marina reveals angiosperm adaptation to the sea.</title>
        <authorList>
            <person name="Olsen J.L."/>
            <person name="Rouze P."/>
            <person name="Verhelst B."/>
            <person name="Lin Y.-C."/>
            <person name="Bayer T."/>
            <person name="Collen J."/>
            <person name="Dattolo E."/>
            <person name="De Paoli E."/>
            <person name="Dittami S."/>
            <person name="Maumus F."/>
            <person name="Michel G."/>
            <person name="Kersting A."/>
            <person name="Lauritano C."/>
            <person name="Lohaus R."/>
            <person name="Toepel M."/>
            <person name="Tonon T."/>
            <person name="Vanneste K."/>
            <person name="Amirebrahimi M."/>
            <person name="Brakel J."/>
            <person name="Bostroem C."/>
            <person name="Chovatia M."/>
            <person name="Grimwood J."/>
            <person name="Jenkins J.W."/>
            <person name="Jueterbock A."/>
            <person name="Mraz A."/>
            <person name="Stam W.T."/>
            <person name="Tice H."/>
            <person name="Bornberg-Bauer E."/>
            <person name="Green P.J."/>
            <person name="Pearson G.A."/>
            <person name="Procaccini G."/>
            <person name="Duarte C.M."/>
            <person name="Schmutz J."/>
            <person name="Reusch T.B.H."/>
            <person name="Van de Peer Y."/>
        </authorList>
    </citation>
    <scope>NUCLEOTIDE SEQUENCE [LARGE SCALE GENOMIC DNA]</scope>
    <source>
        <strain evidence="10">cv. Finnish</strain>
    </source>
</reference>
<dbReference type="FunFam" id="1.10.510.10:FF:000142">
    <property type="entry name" value="Octicosapeptide/phox/Bem1p domain kinase superfamily protein"/>
    <property type="match status" value="1"/>
</dbReference>
<evidence type="ECO:0000256" key="7">
    <source>
        <dbReference type="SAM" id="MobiDB-lite"/>
    </source>
</evidence>
<gene>
    <name evidence="9" type="ORF">ZOSMA_58G00140</name>
</gene>
<dbReference type="GO" id="GO:0004674">
    <property type="term" value="F:protein serine/threonine kinase activity"/>
    <property type="evidence" value="ECO:0007669"/>
    <property type="project" value="UniProtKB-KW"/>
</dbReference>
<accession>A0A0K9NV97</accession>
<dbReference type="Gene3D" id="3.30.200.20">
    <property type="entry name" value="Phosphorylase Kinase, domain 1"/>
    <property type="match status" value="1"/>
</dbReference>
<dbReference type="PANTHER" id="PTHR23257:SF703">
    <property type="entry name" value="KINASE SUPERFAMILY WITH OCTICOSAPEPTIDE_PHOX_BEM1P DOMAIN-CONTAINING PROTEIN"/>
    <property type="match status" value="1"/>
</dbReference>
<dbReference type="SMART" id="SM00220">
    <property type="entry name" value="S_TKc"/>
    <property type="match status" value="1"/>
</dbReference>
<dbReference type="AlphaFoldDB" id="A0A0K9NV97"/>
<dbReference type="CDD" id="cd06410">
    <property type="entry name" value="PB1_UP2"/>
    <property type="match status" value="1"/>
</dbReference>
<evidence type="ECO:0000256" key="3">
    <source>
        <dbReference type="ARBA" id="ARBA00022741"/>
    </source>
</evidence>
<keyword evidence="10" id="KW-1185">Reference proteome</keyword>
<dbReference type="GO" id="GO:0004672">
    <property type="term" value="F:protein kinase activity"/>
    <property type="evidence" value="ECO:0000318"/>
    <property type="project" value="GO_Central"/>
</dbReference>
<dbReference type="SUPFAM" id="SSF56112">
    <property type="entry name" value="Protein kinase-like (PK-like)"/>
    <property type="match status" value="1"/>
</dbReference>
<evidence type="ECO:0000256" key="1">
    <source>
        <dbReference type="ARBA" id="ARBA00022527"/>
    </source>
</evidence>
<dbReference type="InterPro" id="IPR000719">
    <property type="entry name" value="Prot_kinase_dom"/>
</dbReference>
<name>A0A0K9NV97_ZOSMR</name>
<dbReference type="PROSITE" id="PS00108">
    <property type="entry name" value="PROTEIN_KINASE_ST"/>
    <property type="match status" value="1"/>
</dbReference>
<dbReference type="OMA" id="CEHCHMA"/>
<protein>
    <recommendedName>
        <fullName evidence="8">Protein kinase domain-containing protein</fullName>
    </recommendedName>
</protein>
<dbReference type="InterPro" id="IPR017441">
    <property type="entry name" value="Protein_kinase_ATP_BS"/>
</dbReference>
<dbReference type="PRINTS" id="PR00109">
    <property type="entry name" value="TYRKINASE"/>
</dbReference>
<dbReference type="PROSITE" id="PS50011">
    <property type="entry name" value="PROTEIN_KINASE_DOM"/>
    <property type="match status" value="1"/>
</dbReference>
<dbReference type="CDD" id="cd13999">
    <property type="entry name" value="STKc_MAP3K-like"/>
    <property type="match status" value="1"/>
</dbReference>
<dbReference type="InterPro" id="IPR008271">
    <property type="entry name" value="Ser/Thr_kinase_AS"/>
</dbReference>
<feature type="domain" description="Protein kinase" evidence="8">
    <location>
        <begin position="719"/>
        <end position="989"/>
    </location>
</feature>
<dbReference type="Gene3D" id="3.10.20.90">
    <property type="entry name" value="Phosphatidylinositol 3-kinase Catalytic Subunit, Chain A, domain 1"/>
    <property type="match status" value="1"/>
</dbReference>
<dbReference type="SUPFAM" id="SSF54277">
    <property type="entry name" value="CAD &amp; PB1 domains"/>
    <property type="match status" value="1"/>
</dbReference>
<keyword evidence="1" id="KW-0723">Serine/threonine-protein kinase</keyword>
<comment type="caution">
    <text evidence="9">The sequence shown here is derived from an EMBL/GenBank/DDBJ whole genome shotgun (WGS) entry which is preliminary data.</text>
</comment>
<evidence type="ECO:0000313" key="10">
    <source>
        <dbReference type="Proteomes" id="UP000036987"/>
    </source>
</evidence>
<dbReference type="PANTHER" id="PTHR23257">
    <property type="entry name" value="SERINE-THREONINE PROTEIN KINASE"/>
    <property type="match status" value="1"/>
</dbReference>
<dbReference type="FunFam" id="3.10.20.90:FF:000058">
    <property type="entry name" value="Octicosapeptide/phox/Bem1p domain kinase superfamily protein"/>
    <property type="match status" value="1"/>
</dbReference>
<evidence type="ECO:0000256" key="5">
    <source>
        <dbReference type="ARBA" id="ARBA00022840"/>
    </source>
</evidence>
<dbReference type="EMBL" id="LFYR01001606">
    <property type="protein sequence ID" value="KMZ60558.1"/>
    <property type="molecule type" value="Genomic_DNA"/>
</dbReference>
<dbReference type="GO" id="GO:0005524">
    <property type="term" value="F:ATP binding"/>
    <property type="evidence" value="ECO:0007669"/>
    <property type="project" value="UniProtKB-UniRule"/>
</dbReference>
<keyword evidence="2" id="KW-0808">Transferase</keyword>
<evidence type="ECO:0000256" key="6">
    <source>
        <dbReference type="PROSITE-ProRule" id="PRU10141"/>
    </source>
</evidence>
<dbReference type="Proteomes" id="UP000036987">
    <property type="component" value="Unassembled WGS sequence"/>
</dbReference>
<dbReference type="InterPro" id="IPR001245">
    <property type="entry name" value="Ser-Thr/Tyr_kinase_cat_dom"/>
</dbReference>
<dbReference type="InterPro" id="IPR000270">
    <property type="entry name" value="PB1_dom"/>
</dbReference>
<dbReference type="GO" id="GO:0007165">
    <property type="term" value="P:signal transduction"/>
    <property type="evidence" value="ECO:0000318"/>
    <property type="project" value="GO_Central"/>
</dbReference>
<dbReference type="InterPro" id="IPR050167">
    <property type="entry name" value="Ser_Thr_protein_kinase"/>
</dbReference>
<dbReference type="PROSITE" id="PS00107">
    <property type="entry name" value="PROTEIN_KINASE_ATP"/>
    <property type="match status" value="1"/>
</dbReference>
<dbReference type="SMART" id="SM00666">
    <property type="entry name" value="PB1"/>
    <property type="match status" value="1"/>
</dbReference>
<keyword evidence="5 6" id="KW-0067">ATP-binding</keyword>
<dbReference type="GO" id="GO:0005737">
    <property type="term" value="C:cytoplasm"/>
    <property type="evidence" value="ECO:0000318"/>
    <property type="project" value="GO_Central"/>
</dbReference>
<keyword evidence="3 6" id="KW-0547">Nucleotide-binding</keyword>
<dbReference type="Gene3D" id="1.10.510.10">
    <property type="entry name" value="Transferase(Phosphotransferase) domain 1"/>
    <property type="match status" value="1"/>
</dbReference>
<evidence type="ECO:0000259" key="8">
    <source>
        <dbReference type="PROSITE" id="PS50011"/>
    </source>
</evidence>
<evidence type="ECO:0000256" key="4">
    <source>
        <dbReference type="ARBA" id="ARBA00022777"/>
    </source>
</evidence>
<proteinExistence type="predicted"/>
<evidence type="ECO:0000256" key="2">
    <source>
        <dbReference type="ARBA" id="ARBA00022679"/>
    </source>
</evidence>
<dbReference type="InterPro" id="IPR011009">
    <property type="entry name" value="Kinase-like_dom_sf"/>
</dbReference>
<dbReference type="OrthoDB" id="4062651at2759"/>
<sequence>METNQTMRRLKILCSFGGSILPRPYDGKLRYVGGETRIVSLPRDVRYADLMSRMKEIFDGVVVLKYQQPDEDLDALVSVVNDDDVVNMMEEYDKKIGEGEDEGEGEEGGCAVVARLRIFLFSHLDDHMSGSISSPNFDPDEVRETERRYLDALNSVPDCWTDEGNEQATFGDGMDFHGNQFSNLHKLKIHRVPSNGSFYSPGHSTPRDQLCRDFSGSPSSGRFYGGMNEFGDNEFSRQPQSNVNSPFGDGMPSVVWVPPGAGVVDKSGFPGNLGHDHGSWSDGNNICEHCHMAMQRNHGSVGEAPRFHGIYRNICEPCQPIVDNIGFGIDFGGQSSSSSCAECIREREIYLFNQEMKMDHGGHSIEHTEHRNFYSDMHGHDRDWILRNEMSGHRSVQYDMDDGGRNFPYMVGKSYNNGLHMPPNYIGRDDHQYIHPSNEQGNKLYHDQHVVGTGPRFHGLSMEDVSLSIHSPRKTHGSLHPFPMHEPPGMMQRTSGFFSTGSNQPLKDEIPVPIHAHVGIDNHLNPSMGHTVNLQQHILPINETAVPEQCHVDTKKVTLDVLVKDNMQATRDSNDNCVASASLVNKAFPCYSHVNAVETTGILEVSTHSNGFKYQEEKLNLVTPDKNNGTSGLPKVSDSVKKVALECTDIVTTEAQVSNFDVTDHEKNENTLHGLILKNDPTSDSDDNSDKSIISKIEPTLAEEEAFNKGLQTIKNDDLEEIRKLGTGAYGAVYHGKWRGADIAIKRIKASCFSGTPSERERLIADFWKEASILSSLHHPNVVSFYGVVRDGPDGSLATATEFMINGSLKQFLRKKDRTIDRRKRLILAMDAAFGMEYLHLKNIVHFDLKCENLLVNMRDPHRPVCKIGDLGLSKVKQHTLVSGGVRGTLPWMAPELLSGKTNMVTEKIDVYSFGIVMWELLTGEDPYADLNSASIIGSIVNNSLRPQVPSWCDPEWKSLMESCWVSNPLERPSFSEISQKLREMSAVINKK</sequence>
<feature type="region of interest" description="Disordered" evidence="7">
    <location>
        <begin position="672"/>
        <end position="691"/>
    </location>
</feature>
<dbReference type="Pfam" id="PF07714">
    <property type="entry name" value="PK_Tyr_Ser-Thr"/>
    <property type="match status" value="1"/>
</dbReference>
<dbReference type="STRING" id="29655.A0A0K9NV97"/>
<feature type="binding site" evidence="6">
    <location>
        <position position="746"/>
    </location>
    <ligand>
        <name>ATP</name>
        <dbReference type="ChEBI" id="CHEBI:30616"/>
    </ligand>
</feature>
<keyword evidence="4" id="KW-0418">Kinase</keyword>